<evidence type="ECO:0000313" key="3">
    <source>
        <dbReference type="Proteomes" id="UP000321558"/>
    </source>
</evidence>
<dbReference type="SUPFAM" id="SSF54593">
    <property type="entry name" value="Glyoxalase/Bleomycin resistance protein/Dihydroxybiphenyl dioxygenase"/>
    <property type="match status" value="1"/>
</dbReference>
<dbReference type="RefSeq" id="WP_147212563.1">
    <property type="nucleotide sequence ID" value="NZ_BJYM01000026.1"/>
</dbReference>
<sequence>MTITLNHTVVFAKDNDKAAHEFAENMGLKLEGYEGIDNKFATVRINAELSVFFMTIESDTPQQHLAFSVDEHTFDQILDRLRERNVTFGNSPHESNNQRTDHPFASRGLFWTNLDGCLVEVMTDES</sequence>
<comment type="caution">
    <text evidence="2">The sequence shown here is derived from an EMBL/GenBank/DDBJ whole genome shotgun (WGS) entry which is preliminary data.</text>
</comment>
<feature type="domain" description="VOC" evidence="1">
    <location>
        <begin position="4"/>
        <end position="124"/>
    </location>
</feature>
<proteinExistence type="predicted"/>
<evidence type="ECO:0000259" key="1">
    <source>
        <dbReference type="PROSITE" id="PS51819"/>
    </source>
</evidence>
<accession>A0A511ZQF8</accession>
<dbReference type="AlphaFoldDB" id="A0A511ZQF8"/>
<dbReference type="STRING" id="582851.GCA_900162665_03521"/>
<dbReference type="Gene3D" id="3.10.180.10">
    <property type="entry name" value="2,3-Dihydroxybiphenyl 1,2-Dioxygenase, domain 1"/>
    <property type="match status" value="1"/>
</dbReference>
<keyword evidence="3" id="KW-1185">Reference proteome</keyword>
<gene>
    <name evidence="2" type="ORF">OSO01_44210</name>
</gene>
<dbReference type="InterPro" id="IPR029068">
    <property type="entry name" value="Glyas_Bleomycin-R_OHBP_Dase"/>
</dbReference>
<dbReference type="EMBL" id="BJYM01000026">
    <property type="protein sequence ID" value="GEN89682.1"/>
    <property type="molecule type" value="Genomic_DNA"/>
</dbReference>
<dbReference type="OrthoDB" id="9815599at2"/>
<organism evidence="2 3">
    <name type="scientific">Oceanobacillus sojae</name>
    <dbReference type="NCBI Taxonomy" id="582851"/>
    <lineage>
        <taxon>Bacteria</taxon>
        <taxon>Bacillati</taxon>
        <taxon>Bacillota</taxon>
        <taxon>Bacilli</taxon>
        <taxon>Bacillales</taxon>
        <taxon>Bacillaceae</taxon>
        <taxon>Oceanobacillus</taxon>
    </lineage>
</organism>
<name>A0A511ZQF8_9BACI</name>
<evidence type="ECO:0000313" key="2">
    <source>
        <dbReference type="EMBL" id="GEN89682.1"/>
    </source>
</evidence>
<dbReference type="Proteomes" id="UP000321558">
    <property type="component" value="Unassembled WGS sequence"/>
</dbReference>
<reference evidence="2 3" key="1">
    <citation type="submission" date="2019-07" db="EMBL/GenBank/DDBJ databases">
        <title>Whole genome shotgun sequence of Oceanobacillus sojae NBRC 105379.</title>
        <authorList>
            <person name="Hosoyama A."/>
            <person name="Uohara A."/>
            <person name="Ohji S."/>
            <person name="Ichikawa N."/>
        </authorList>
    </citation>
    <scope>NUCLEOTIDE SEQUENCE [LARGE SCALE GENOMIC DNA]</scope>
    <source>
        <strain evidence="2 3">NBRC 105379</strain>
    </source>
</reference>
<dbReference type="PROSITE" id="PS51819">
    <property type="entry name" value="VOC"/>
    <property type="match status" value="1"/>
</dbReference>
<dbReference type="InterPro" id="IPR037523">
    <property type="entry name" value="VOC_core"/>
</dbReference>
<protein>
    <recommendedName>
        <fullName evidence="1">VOC domain-containing protein</fullName>
    </recommendedName>
</protein>